<proteinExistence type="predicted"/>
<accession>A0ABD6ER70</accession>
<comment type="caution">
    <text evidence="1">The sequence shown here is derived from an EMBL/GenBank/DDBJ whole genome shotgun (WGS) entry which is preliminary data.</text>
</comment>
<dbReference type="Proteomes" id="UP001608902">
    <property type="component" value="Unassembled WGS sequence"/>
</dbReference>
<dbReference type="EMBL" id="JBGFUD010009041">
    <property type="protein sequence ID" value="MFH4982338.1"/>
    <property type="molecule type" value="Genomic_DNA"/>
</dbReference>
<gene>
    <name evidence="1" type="ORF">AB6A40_009047</name>
</gene>
<protein>
    <submittedName>
        <fullName evidence="1">Uncharacterized protein</fullName>
    </submittedName>
</protein>
<name>A0ABD6ER70_9BILA</name>
<evidence type="ECO:0000313" key="2">
    <source>
        <dbReference type="Proteomes" id="UP001608902"/>
    </source>
</evidence>
<organism evidence="1 2">
    <name type="scientific">Gnathostoma spinigerum</name>
    <dbReference type="NCBI Taxonomy" id="75299"/>
    <lineage>
        <taxon>Eukaryota</taxon>
        <taxon>Metazoa</taxon>
        <taxon>Ecdysozoa</taxon>
        <taxon>Nematoda</taxon>
        <taxon>Chromadorea</taxon>
        <taxon>Rhabditida</taxon>
        <taxon>Spirurina</taxon>
        <taxon>Gnathostomatomorpha</taxon>
        <taxon>Gnathostomatoidea</taxon>
        <taxon>Gnathostomatidae</taxon>
        <taxon>Gnathostoma</taxon>
    </lineage>
</organism>
<evidence type="ECO:0000313" key="1">
    <source>
        <dbReference type="EMBL" id="MFH4982338.1"/>
    </source>
</evidence>
<dbReference type="PROSITE" id="PS50096">
    <property type="entry name" value="IQ"/>
    <property type="match status" value="1"/>
</dbReference>
<dbReference type="AlphaFoldDB" id="A0ABD6ER70"/>
<sequence length="94" mass="11469">MKTLKTAKKTRVPSDEDVAATTIQRYYRNYISKRITEQMRETHEKRDEEAAVQIQEFTWNGLWAPHWYYSRQNPWAHDHLPAKNSVKRWNPYQF</sequence>
<reference evidence="1 2" key="1">
    <citation type="submission" date="2024-08" db="EMBL/GenBank/DDBJ databases">
        <title>Gnathostoma spinigerum genome.</title>
        <authorList>
            <person name="Gonzalez-Bertolin B."/>
            <person name="Monzon S."/>
            <person name="Zaballos A."/>
            <person name="Jimenez P."/>
            <person name="Dekumyoy P."/>
            <person name="Varona S."/>
            <person name="Cuesta I."/>
            <person name="Sumanam S."/>
            <person name="Adisakwattana P."/>
            <person name="Gasser R.B."/>
            <person name="Hernandez-Gonzalez A."/>
            <person name="Young N.D."/>
            <person name="Perteguer M.J."/>
        </authorList>
    </citation>
    <scope>NUCLEOTIDE SEQUENCE [LARGE SCALE GENOMIC DNA]</scope>
    <source>
        <strain evidence="1">AL3</strain>
        <tissue evidence="1">Liver</tissue>
    </source>
</reference>
<dbReference type="Gene3D" id="1.20.5.1190">
    <property type="entry name" value="iswi atpase"/>
    <property type="match status" value="1"/>
</dbReference>
<keyword evidence="2" id="KW-1185">Reference proteome</keyword>